<sequence length="217" mass="25760">MSIKTMKSKIDAYEQFFEFLSEEEFVKFGLKNIIPIDKDKVREEWKKLLDRINAKSDDLYVRDFGRGGAGNKLLSTFYEEVFGIKIKTDPTNNSKPTQLLQKLTGYRKNKNIFNYQVSHVFGNTKNVYCFTAPWNIVFIPKIIDPFTGHESKGDYVNKFQKKFQEKIYQEFKDEIDNYNEIIDSKYKEEIEPWIKQNVSEKDKNNIRKDFLKISIID</sequence>
<evidence type="ECO:0000313" key="2">
    <source>
        <dbReference type="EMBL" id="KAA6328089.1"/>
    </source>
</evidence>
<feature type="coiled-coil region" evidence="1">
    <location>
        <begin position="161"/>
        <end position="188"/>
    </location>
</feature>
<comment type="caution">
    <text evidence="2">The sequence shown here is derived from an EMBL/GenBank/DDBJ whole genome shotgun (WGS) entry which is preliminary data.</text>
</comment>
<proteinExistence type="predicted"/>
<evidence type="ECO:0000256" key="1">
    <source>
        <dbReference type="SAM" id="Coils"/>
    </source>
</evidence>
<protein>
    <submittedName>
        <fullName evidence="2">Uncharacterized protein</fullName>
    </submittedName>
</protein>
<keyword evidence="1" id="KW-0175">Coiled coil</keyword>
<name>A0A5J4R300_9ZZZZ</name>
<organism evidence="2">
    <name type="scientific">termite gut metagenome</name>
    <dbReference type="NCBI Taxonomy" id="433724"/>
    <lineage>
        <taxon>unclassified sequences</taxon>
        <taxon>metagenomes</taxon>
        <taxon>organismal metagenomes</taxon>
    </lineage>
</organism>
<accession>A0A5J4R300</accession>
<gene>
    <name evidence="2" type="ORF">EZS27_022975</name>
</gene>
<reference evidence="2" key="1">
    <citation type="submission" date="2019-03" db="EMBL/GenBank/DDBJ databases">
        <title>Single cell metagenomics reveals metabolic interactions within the superorganism composed of flagellate Streblomastix strix and complex community of Bacteroidetes bacteria on its surface.</title>
        <authorList>
            <person name="Treitli S.C."/>
            <person name="Kolisko M."/>
            <person name="Husnik F."/>
            <person name="Keeling P."/>
            <person name="Hampl V."/>
        </authorList>
    </citation>
    <scope>NUCLEOTIDE SEQUENCE</scope>
    <source>
        <strain evidence="2">STM</strain>
    </source>
</reference>
<dbReference type="AlphaFoldDB" id="A0A5J4R300"/>
<dbReference type="EMBL" id="SNRY01001877">
    <property type="protein sequence ID" value="KAA6328089.1"/>
    <property type="molecule type" value="Genomic_DNA"/>
</dbReference>